<name>G0S6Q6_CHATD</name>
<gene>
    <name evidence="2" type="ORF">CTHT_0035230</name>
</gene>
<dbReference type="Gene3D" id="2.70.98.10">
    <property type="match status" value="1"/>
</dbReference>
<protein>
    <recommendedName>
        <fullName evidence="1">Glycosyl hydrolase family 92 N-terminal domain-containing protein</fullName>
    </recommendedName>
</protein>
<evidence type="ECO:0000259" key="1">
    <source>
        <dbReference type="Pfam" id="PF17678"/>
    </source>
</evidence>
<dbReference type="Proteomes" id="UP000008066">
    <property type="component" value="Unassembled WGS sequence"/>
</dbReference>
<dbReference type="InterPro" id="IPR014718">
    <property type="entry name" value="GH-type_carb-bd"/>
</dbReference>
<dbReference type="GO" id="GO:0006516">
    <property type="term" value="P:glycoprotein catabolic process"/>
    <property type="evidence" value="ECO:0007669"/>
    <property type="project" value="TreeGrafter"/>
</dbReference>
<organism evidence="3">
    <name type="scientific">Chaetomium thermophilum (strain DSM 1495 / CBS 144.50 / IMI 039719)</name>
    <name type="common">Thermochaetoides thermophila</name>
    <dbReference type="NCBI Taxonomy" id="759272"/>
    <lineage>
        <taxon>Eukaryota</taxon>
        <taxon>Fungi</taxon>
        <taxon>Dikarya</taxon>
        <taxon>Ascomycota</taxon>
        <taxon>Pezizomycotina</taxon>
        <taxon>Sordariomycetes</taxon>
        <taxon>Sordariomycetidae</taxon>
        <taxon>Sordariales</taxon>
        <taxon>Chaetomiaceae</taxon>
        <taxon>Thermochaetoides</taxon>
    </lineage>
</organism>
<keyword evidence="3" id="KW-1185">Reference proteome</keyword>
<dbReference type="GO" id="GO:0005634">
    <property type="term" value="C:nucleus"/>
    <property type="evidence" value="ECO:0007669"/>
    <property type="project" value="TreeGrafter"/>
</dbReference>
<dbReference type="EMBL" id="GL988041">
    <property type="protein sequence ID" value="EGS21658.1"/>
    <property type="molecule type" value="Genomic_DNA"/>
</dbReference>
<dbReference type="InterPro" id="IPR050883">
    <property type="entry name" value="PNGase"/>
</dbReference>
<dbReference type="GO" id="GO:0030246">
    <property type="term" value="F:carbohydrate binding"/>
    <property type="evidence" value="ECO:0007669"/>
    <property type="project" value="InterPro"/>
</dbReference>
<proteinExistence type="predicted"/>
<dbReference type="HOGENOM" id="CLU_1189793_0_0_1"/>
<dbReference type="PANTHER" id="PTHR12143">
    <property type="entry name" value="PEPTIDE N-GLYCANASE PNGASE -RELATED"/>
    <property type="match status" value="1"/>
</dbReference>
<evidence type="ECO:0000313" key="2">
    <source>
        <dbReference type="EMBL" id="EGS21658.1"/>
    </source>
</evidence>
<dbReference type="AlphaFoldDB" id="G0S6Q6"/>
<dbReference type="GO" id="GO:0005829">
    <property type="term" value="C:cytosol"/>
    <property type="evidence" value="ECO:0007669"/>
    <property type="project" value="TreeGrafter"/>
</dbReference>
<dbReference type="KEGG" id="cthr:CTHT_0035230"/>
<dbReference type="GeneID" id="18257561"/>
<reference evidence="2 3" key="1">
    <citation type="journal article" date="2011" name="Cell">
        <title>Insight into structure and assembly of the nuclear pore complex by utilizing the genome of a eukaryotic thermophile.</title>
        <authorList>
            <person name="Amlacher S."/>
            <person name="Sarges P."/>
            <person name="Flemming D."/>
            <person name="van Noort V."/>
            <person name="Kunze R."/>
            <person name="Devos D.P."/>
            <person name="Arumugam M."/>
            <person name="Bork P."/>
            <person name="Hurt E."/>
        </authorList>
    </citation>
    <scope>NUCLEOTIDE SEQUENCE [LARGE SCALE GENOMIC DNA]</scope>
    <source>
        <strain evidence="3">DSM 1495 / CBS 144.50 / IMI 039719</strain>
    </source>
</reference>
<accession>G0S6Q6</accession>
<sequence>MKAQTPDDFDILAYINPLIGCSNGGNVFSGASLLYGMAEAVADIDSCERQGGFTMDGANVAGLSMMHDSGTGGNPNLGNFPIFPYTSCPKNDINRYVFSKRDRAAFESFDNATVFAKPGTFGITLDSGIETEMTTTHASLFRFTFPKNYDVYRNWMAQQLLILQNTTELSDSRQGNATIIVNPETGRITGSARFLPSFGSGSYVLHFRTDFRGAGIFDSGIFVDSRANTVVKL</sequence>
<dbReference type="GO" id="GO:0000224">
    <property type="term" value="F:peptide-N4-(N-acetyl-beta-glucosaminyl)asparagine amidase activity"/>
    <property type="evidence" value="ECO:0007669"/>
    <property type="project" value="TreeGrafter"/>
</dbReference>
<dbReference type="PANTHER" id="PTHR12143:SF25">
    <property type="entry name" value="FAMILY PROTEIN, PUTATIVE (AFU_ORTHOLOGUE AFUA_1G10790)-RELATED"/>
    <property type="match status" value="1"/>
</dbReference>
<dbReference type="OrthoDB" id="449263at2759"/>
<dbReference type="eggNOG" id="ENOG502QR5Q">
    <property type="taxonomic scope" value="Eukaryota"/>
</dbReference>
<evidence type="ECO:0000313" key="3">
    <source>
        <dbReference type="Proteomes" id="UP000008066"/>
    </source>
</evidence>
<feature type="domain" description="Glycosyl hydrolase family 92 N-terminal" evidence="1">
    <location>
        <begin position="14"/>
        <end position="225"/>
    </location>
</feature>
<dbReference type="InterPro" id="IPR041371">
    <property type="entry name" value="GH92_N"/>
</dbReference>
<dbReference type="Pfam" id="PF17678">
    <property type="entry name" value="Glyco_hydro_92N"/>
    <property type="match status" value="1"/>
</dbReference>
<dbReference type="RefSeq" id="XP_006693954.1">
    <property type="nucleotide sequence ID" value="XM_006693891.1"/>
</dbReference>